<dbReference type="Pfam" id="PF00622">
    <property type="entry name" value="SPRY"/>
    <property type="match status" value="1"/>
</dbReference>
<sequence>MVIVLGYGHCLLDHGGPFRITPRLRKCRSCFFLCLSYICKSVANYFDTFLILYSDACDLTLDPNTANNYIILTDENRRATYVKEPQPYPDHPERFVGGERVLCGESLTGRCYWEVEWSGWGQAAVAYKEIGRKGGSDCRFGYNDKSWSLDFSDNRFTVWHNNKRTDLSAPSPLSNRVGVYLDWPAGTLSFYSISDTHTLTHLHTYNTTFTEPLYAGFRKEKKIVPSLSLNDSQNWLLLLFSVQESKFVICIVTL</sequence>
<dbReference type="Ensembl" id="ENSSGRT00000025615.1">
    <property type="protein sequence ID" value="ENSSGRP00000023759.1"/>
    <property type="gene ID" value="ENSSGRG00000014022.1"/>
</dbReference>
<dbReference type="PANTHER" id="PTHR25465">
    <property type="entry name" value="B-BOX DOMAIN CONTAINING"/>
    <property type="match status" value="1"/>
</dbReference>
<dbReference type="InterPro" id="IPR003879">
    <property type="entry name" value="Butyrophylin_SPRY"/>
</dbReference>
<evidence type="ECO:0000256" key="1">
    <source>
        <dbReference type="ARBA" id="ARBA00022723"/>
    </source>
</evidence>
<dbReference type="Proteomes" id="UP000472262">
    <property type="component" value="Unassembled WGS sequence"/>
</dbReference>
<dbReference type="Pfam" id="PF13765">
    <property type="entry name" value="PRY"/>
    <property type="match status" value="1"/>
</dbReference>
<name>A0A672LJC3_SINGR</name>
<protein>
    <recommendedName>
        <fullName evidence="4">B30.2/SPRY domain-containing protein</fullName>
    </recommendedName>
</protein>
<dbReference type="InterPro" id="IPR013320">
    <property type="entry name" value="ConA-like_dom_sf"/>
</dbReference>
<proteinExistence type="predicted"/>
<accession>A0A672LJC3</accession>
<dbReference type="SMART" id="SM00449">
    <property type="entry name" value="SPRY"/>
    <property type="match status" value="1"/>
</dbReference>
<evidence type="ECO:0000256" key="2">
    <source>
        <dbReference type="ARBA" id="ARBA00022771"/>
    </source>
</evidence>
<dbReference type="SMART" id="SM00589">
    <property type="entry name" value="PRY"/>
    <property type="match status" value="1"/>
</dbReference>
<dbReference type="InterPro" id="IPR043136">
    <property type="entry name" value="B30.2/SPRY_sf"/>
</dbReference>
<dbReference type="OMA" id="NTESWCI"/>
<dbReference type="InterPro" id="IPR001870">
    <property type="entry name" value="B30.2/SPRY"/>
</dbReference>
<dbReference type="InterPro" id="IPR006574">
    <property type="entry name" value="PRY"/>
</dbReference>
<feature type="domain" description="B30.2/SPRY" evidence="4">
    <location>
        <begin position="39"/>
        <end position="245"/>
    </location>
</feature>
<evidence type="ECO:0000256" key="3">
    <source>
        <dbReference type="ARBA" id="ARBA00022833"/>
    </source>
</evidence>
<dbReference type="FunFam" id="2.60.120.920:FF:000037">
    <property type="entry name" value="Si:dkey-191j3.2"/>
    <property type="match status" value="1"/>
</dbReference>
<dbReference type="InParanoid" id="A0A672LJC3"/>
<dbReference type="GO" id="GO:0005737">
    <property type="term" value="C:cytoplasm"/>
    <property type="evidence" value="ECO:0007669"/>
    <property type="project" value="UniProtKB-ARBA"/>
</dbReference>
<reference evidence="5" key="2">
    <citation type="submission" date="2025-09" db="UniProtKB">
        <authorList>
            <consortium name="Ensembl"/>
        </authorList>
    </citation>
    <scope>IDENTIFICATION</scope>
</reference>
<dbReference type="PANTHER" id="PTHR25465:SF5">
    <property type="entry name" value="E3 UBIQUITIN_ISG15 LIGASE TRIM25-RELATED"/>
    <property type="match status" value="1"/>
</dbReference>
<dbReference type="PRINTS" id="PR01407">
    <property type="entry name" value="BUTYPHLNCDUF"/>
</dbReference>
<keyword evidence="1" id="KW-0479">Metal-binding</keyword>
<dbReference type="GO" id="GO:0008270">
    <property type="term" value="F:zinc ion binding"/>
    <property type="evidence" value="ECO:0007669"/>
    <property type="project" value="UniProtKB-KW"/>
</dbReference>
<dbReference type="CDD" id="cd16040">
    <property type="entry name" value="SPRY_PRY_SNTX"/>
    <property type="match status" value="1"/>
</dbReference>
<dbReference type="AlphaFoldDB" id="A0A672LJC3"/>
<keyword evidence="6" id="KW-1185">Reference proteome</keyword>
<dbReference type="InterPro" id="IPR003877">
    <property type="entry name" value="SPRY_dom"/>
</dbReference>
<evidence type="ECO:0000259" key="4">
    <source>
        <dbReference type="PROSITE" id="PS50188"/>
    </source>
</evidence>
<dbReference type="PROSITE" id="PS50188">
    <property type="entry name" value="B302_SPRY"/>
    <property type="match status" value="1"/>
</dbReference>
<dbReference type="InterPro" id="IPR051051">
    <property type="entry name" value="E3_ubiq-ligase_TRIM/RNF"/>
</dbReference>
<keyword evidence="2" id="KW-0863">Zinc-finger</keyword>
<reference evidence="5" key="1">
    <citation type="submission" date="2025-08" db="UniProtKB">
        <authorList>
            <consortium name="Ensembl"/>
        </authorList>
    </citation>
    <scope>IDENTIFICATION</scope>
</reference>
<dbReference type="SUPFAM" id="SSF49899">
    <property type="entry name" value="Concanavalin A-like lectins/glucanases"/>
    <property type="match status" value="1"/>
</dbReference>
<dbReference type="Gene3D" id="2.60.120.920">
    <property type="match status" value="1"/>
</dbReference>
<evidence type="ECO:0000313" key="5">
    <source>
        <dbReference type="Ensembl" id="ENSSGRP00000023759.1"/>
    </source>
</evidence>
<evidence type="ECO:0000313" key="6">
    <source>
        <dbReference type="Proteomes" id="UP000472262"/>
    </source>
</evidence>
<keyword evidence="3" id="KW-0862">Zinc</keyword>
<organism evidence="5 6">
    <name type="scientific">Sinocyclocheilus grahami</name>
    <name type="common">Dianchi golden-line fish</name>
    <name type="synonym">Barbus grahami</name>
    <dbReference type="NCBI Taxonomy" id="75366"/>
    <lineage>
        <taxon>Eukaryota</taxon>
        <taxon>Metazoa</taxon>
        <taxon>Chordata</taxon>
        <taxon>Craniata</taxon>
        <taxon>Vertebrata</taxon>
        <taxon>Euteleostomi</taxon>
        <taxon>Actinopterygii</taxon>
        <taxon>Neopterygii</taxon>
        <taxon>Teleostei</taxon>
        <taxon>Ostariophysi</taxon>
        <taxon>Cypriniformes</taxon>
        <taxon>Cyprinidae</taxon>
        <taxon>Cyprininae</taxon>
        <taxon>Sinocyclocheilus</taxon>
    </lineage>
</organism>